<gene>
    <name evidence="12" type="ORF">BROSI_A2787</name>
</gene>
<evidence type="ECO:0000259" key="9">
    <source>
        <dbReference type="PROSITE" id="PS50109"/>
    </source>
</evidence>
<dbReference type="PANTHER" id="PTHR43065:SF46">
    <property type="entry name" value="C4-DICARBOXYLATE TRANSPORT SENSOR PROTEIN DCTB"/>
    <property type="match status" value="1"/>
</dbReference>
<dbReference type="SMART" id="SM00387">
    <property type="entry name" value="HATPase_c"/>
    <property type="match status" value="1"/>
</dbReference>
<dbReference type="Pfam" id="PF02518">
    <property type="entry name" value="HATPase_c"/>
    <property type="match status" value="1"/>
</dbReference>
<feature type="domain" description="PAS" evidence="10">
    <location>
        <begin position="291"/>
        <end position="336"/>
    </location>
</feature>
<feature type="domain" description="Histidine kinase" evidence="9">
    <location>
        <begin position="427"/>
        <end position="645"/>
    </location>
</feature>
<evidence type="ECO:0000259" key="11">
    <source>
        <dbReference type="PROSITE" id="PS50113"/>
    </source>
</evidence>
<dbReference type="PRINTS" id="PR00344">
    <property type="entry name" value="BCTRLSENSOR"/>
</dbReference>
<dbReference type="InterPro" id="IPR000700">
    <property type="entry name" value="PAS-assoc_C"/>
</dbReference>
<protein>
    <recommendedName>
        <fullName evidence="2">histidine kinase</fullName>
        <ecNumber evidence="2">2.7.13.3</ecNumber>
    </recommendedName>
</protein>
<sequence>MKVLLIGAGKGGSALLSILYEDKEIEIVGVVDHNQNAEGLKIARQYNIPAYSHYETLIKREDLDVIIDVTRNPQVLIDIEKNKPANTEILGGLSAKLIWSLVEERKKKEEEIQKSLSEQKALYRIGIMLSSAREMNEVFQTIVRSGLEITNTPAGSLALYNAEKNELELTAVHGFSPEFSLKTTRWKVRPGGLTSKILSQKQPFVVPDISGESSIDTKVIMAEGIRSLVATPLTTENRIVGILYVDDYKPRIFTKRDISILGLLATQATIAIEKAKIQEQLELKNQKLKHTMDYLQNILDNSADMIITTDIENNVVEFNKCAEEILGYSQNEIAGKLLAGLFTNQDQCRMLLEKIKREGKVSNQETQFITREMKIVDISLTLSQLKDTAGNMIGTVGISKDITEFKRTQAQLIQAGKLAGIGQLAAGIAHEINNPLSGVLGYAKRLMKKAEDEELRKVPAFETFPREMKLIADSALRCKKIIEGLLKFSRTSETESMNVNVNEVIDESLVLFGNQLSSHNVELNKVLNPDIPTIRANHTQIQQVFTDIIINALQAMPQGGKLTIVTRPIHSFAVEIEFTDTGEGIPKENLTKIFEPFFTTREPGKGTGLGLYMIYRILQNHRGRIDVKSVVGKGTTFTITLPCSH</sequence>
<dbReference type="InterPro" id="IPR003594">
    <property type="entry name" value="HATPase_dom"/>
</dbReference>
<keyword evidence="7" id="KW-0067">ATP-binding</keyword>
<evidence type="ECO:0000256" key="8">
    <source>
        <dbReference type="ARBA" id="ARBA00023012"/>
    </source>
</evidence>
<dbReference type="Pfam" id="PF13185">
    <property type="entry name" value="GAF_2"/>
    <property type="match status" value="1"/>
</dbReference>
<evidence type="ECO:0000256" key="3">
    <source>
        <dbReference type="ARBA" id="ARBA00022553"/>
    </source>
</evidence>
<dbReference type="SUPFAM" id="SSF55874">
    <property type="entry name" value="ATPase domain of HSP90 chaperone/DNA topoisomerase II/histidine kinase"/>
    <property type="match status" value="1"/>
</dbReference>
<keyword evidence="4" id="KW-0808">Transferase</keyword>
<dbReference type="PANTHER" id="PTHR43065">
    <property type="entry name" value="SENSOR HISTIDINE KINASE"/>
    <property type="match status" value="1"/>
</dbReference>
<name>A0ABQ0JZY2_9BACT</name>
<accession>A0ABQ0JZY2</accession>
<dbReference type="InterPro" id="IPR004358">
    <property type="entry name" value="Sig_transdc_His_kin-like_C"/>
</dbReference>
<evidence type="ECO:0000313" key="12">
    <source>
        <dbReference type="EMBL" id="GAN34251.1"/>
    </source>
</evidence>
<dbReference type="InterPro" id="IPR029016">
    <property type="entry name" value="GAF-like_dom_sf"/>
</dbReference>
<dbReference type="Gene3D" id="3.30.565.10">
    <property type="entry name" value="Histidine kinase-like ATPase, C-terminal domain"/>
    <property type="match status" value="1"/>
</dbReference>
<dbReference type="EMBL" id="BAFN01000001">
    <property type="protein sequence ID" value="GAN34251.1"/>
    <property type="molecule type" value="Genomic_DNA"/>
</dbReference>
<keyword evidence="8" id="KW-0902">Two-component regulatory system</keyword>
<dbReference type="InterPro" id="IPR000014">
    <property type="entry name" value="PAS"/>
</dbReference>
<evidence type="ECO:0000256" key="6">
    <source>
        <dbReference type="ARBA" id="ARBA00022777"/>
    </source>
</evidence>
<dbReference type="Proteomes" id="UP000032309">
    <property type="component" value="Unassembled WGS sequence"/>
</dbReference>
<dbReference type="InterPro" id="IPR036291">
    <property type="entry name" value="NAD(P)-bd_dom_sf"/>
</dbReference>
<dbReference type="GO" id="GO:0016301">
    <property type="term" value="F:kinase activity"/>
    <property type="evidence" value="ECO:0007669"/>
    <property type="project" value="UniProtKB-KW"/>
</dbReference>
<dbReference type="Gene3D" id="3.30.450.20">
    <property type="entry name" value="PAS domain"/>
    <property type="match status" value="1"/>
</dbReference>
<evidence type="ECO:0000313" key="13">
    <source>
        <dbReference type="Proteomes" id="UP000032309"/>
    </source>
</evidence>
<keyword evidence="5" id="KW-0547">Nucleotide-binding</keyword>
<comment type="caution">
    <text evidence="12">The sequence shown here is derived from an EMBL/GenBank/DDBJ whole genome shotgun (WGS) entry which is preliminary data.</text>
</comment>
<dbReference type="Gene3D" id="1.10.287.130">
    <property type="match status" value="1"/>
</dbReference>
<dbReference type="Pfam" id="PF00512">
    <property type="entry name" value="HisKA"/>
    <property type="match status" value="1"/>
</dbReference>
<dbReference type="NCBIfam" id="TIGR00229">
    <property type="entry name" value="sensory_box"/>
    <property type="match status" value="1"/>
</dbReference>
<evidence type="ECO:0000256" key="2">
    <source>
        <dbReference type="ARBA" id="ARBA00012438"/>
    </source>
</evidence>
<dbReference type="PROSITE" id="PS50113">
    <property type="entry name" value="PAC"/>
    <property type="match status" value="1"/>
</dbReference>
<reference evidence="13" key="1">
    <citation type="journal article" date="2015" name="Genome Announc.">
        <title>Draft Genome Sequence of an Anaerobic Ammonium-Oxidizing Bacterium, "Candidatus Brocadia sinica".</title>
        <authorList>
            <person name="Oshiki M."/>
            <person name="Shinyako-Hata K."/>
            <person name="Satoh H."/>
            <person name="Okabe S."/>
        </authorList>
    </citation>
    <scope>NUCLEOTIDE SEQUENCE [LARGE SCALE GENOMIC DNA]</scope>
    <source>
        <strain evidence="13">JPN1</strain>
    </source>
</reference>
<proteinExistence type="predicted"/>
<keyword evidence="3" id="KW-0597">Phosphoprotein</keyword>
<dbReference type="Gene3D" id="3.30.450.40">
    <property type="match status" value="1"/>
</dbReference>
<evidence type="ECO:0000256" key="5">
    <source>
        <dbReference type="ARBA" id="ARBA00022741"/>
    </source>
</evidence>
<evidence type="ECO:0000259" key="10">
    <source>
        <dbReference type="PROSITE" id="PS50112"/>
    </source>
</evidence>
<dbReference type="CDD" id="cd00082">
    <property type="entry name" value="HisKA"/>
    <property type="match status" value="1"/>
</dbReference>
<dbReference type="InterPro" id="IPR036890">
    <property type="entry name" value="HATPase_C_sf"/>
</dbReference>
<dbReference type="SUPFAM" id="SSF55781">
    <property type="entry name" value="GAF domain-like"/>
    <property type="match status" value="1"/>
</dbReference>
<dbReference type="SUPFAM" id="SSF51735">
    <property type="entry name" value="NAD(P)-binding Rossmann-fold domains"/>
    <property type="match status" value="1"/>
</dbReference>
<dbReference type="SUPFAM" id="SSF47384">
    <property type="entry name" value="Homodimeric domain of signal transducing histidine kinase"/>
    <property type="match status" value="1"/>
</dbReference>
<dbReference type="SMART" id="SM00388">
    <property type="entry name" value="HisKA"/>
    <property type="match status" value="1"/>
</dbReference>
<dbReference type="InterPro" id="IPR005467">
    <property type="entry name" value="His_kinase_dom"/>
</dbReference>
<evidence type="ECO:0000256" key="1">
    <source>
        <dbReference type="ARBA" id="ARBA00000085"/>
    </source>
</evidence>
<feature type="domain" description="PAC" evidence="11">
    <location>
        <begin position="362"/>
        <end position="414"/>
    </location>
</feature>
<evidence type="ECO:0000256" key="7">
    <source>
        <dbReference type="ARBA" id="ARBA00022840"/>
    </source>
</evidence>
<dbReference type="Pfam" id="PF01408">
    <property type="entry name" value="GFO_IDH_MocA"/>
    <property type="match status" value="1"/>
</dbReference>
<dbReference type="SUPFAM" id="SSF55785">
    <property type="entry name" value="PYP-like sensor domain (PAS domain)"/>
    <property type="match status" value="1"/>
</dbReference>
<dbReference type="InterPro" id="IPR003018">
    <property type="entry name" value="GAF"/>
</dbReference>
<dbReference type="Gene3D" id="3.40.50.720">
    <property type="entry name" value="NAD(P)-binding Rossmann-like Domain"/>
    <property type="match status" value="1"/>
</dbReference>
<dbReference type="SMART" id="SM00065">
    <property type="entry name" value="GAF"/>
    <property type="match status" value="1"/>
</dbReference>
<dbReference type="Pfam" id="PF13426">
    <property type="entry name" value="PAS_9"/>
    <property type="match status" value="1"/>
</dbReference>
<organism evidence="12 13">
    <name type="scientific">Candidatus Brocadia sinica JPN1</name>
    <dbReference type="NCBI Taxonomy" id="1197129"/>
    <lineage>
        <taxon>Bacteria</taxon>
        <taxon>Pseudomonadati</taxon>
        <taxon>Planctomycetota</taxon>
        <taxon>Candidatus Brocadiia</taxon>
        <taxon>Candidatus Brocadiales</taxon>
        <taxon>Candidatus Brocadiaceae</taxon>
        <taxon>Candidatus Brocadia</taxon>
    </lineage>
</organism>
<keyword evidence="13" id="KW-1185">Reference proteome</keyword>
<dbReference type="PROSITE" id="PS50109">
    <property type="entry name" value="HIS_KIN"/>
    <property type="match status" value="1"/>
</dbReference>
<keyword evidence="6 12" id="KW-0418">Kinase</keyword>
<dbReference type="InterPro" id="IPR000683">
    <property type="entry name" value="Gfo/Idh/MocA-like_OxRdtase_N"/>
</dbReference>
<dbReference type="EC" id="2.7.13.3" evidence="2"/>
<dbReference type="InterPro" id="IPR003661">
    <property type="entry name" value="HisK_dim/P_dom"/>
</dbReference>
<dbReference type="CDD" id="cd00130">
    <property type="entry name" value="PAS"/>
    <property type="match status" value="1"/>
</dbReference>
<dbReference type="InterPro" id="IPR035965">
    <property type="entry name" value="PAS-like_dom_sf"/>
</dbReference>
<dbReference type="PROSITE" id="PS50112">
    <property type="entry name" value="PAS"/>
    <property type="match status" value="1"/>
</dbReference>
<comment type="catalytic activity">
    <reaction evidence="1">
        <text>ATP + protein L-histidine = ADP + protein N-phospho-L-histidine.</text>
        <dbReference type="EC" id="2.7.13.3"/>
    </reaction>
</comment>
<dbReference type="RefSeq" id="WP_052564290.1">
    <property type="nucleotide sequence ID" value="NZ_BAFN01000001.1"/>
</dbReference>
<dbReference type="SMART" id="SM00091">
    <property type="entry name" value="PAS"/>
    <property type="match status" value="1"/>
</dbReference>
<dbReference type="InterPro" id="IPR036097">
    <property type="entry name" value="HisK_dim/P_sf"/>
</dbReference>
<evidence type="ECO:0000256" key="4">
    <source>
        <dbReference type="ARBA" id="ARBA00022679"/>
    </source>
</evidence>